<comment type="caution">
    <text evidence="3">The sequence shown here is derived from an EMBL/GenBank/DDBJ whole genome shotgun (WGS) entry which is preliminary data.</text>
</comment>
<dbReference type="InterPro" id="IPR050411">
    <property type="entry name" value="AlphaKG_dependent_hydroxylases"/>
</dbReference>
<name>A0AAE0BMN3_9CHLO</name>
<feature type="domain" description="TauD/TfdA-like" evidence="2">
    <location>
        <begin position="97"/>
        <end position="293"/>
    </location>
</feature>
<protein>
    <recommendedName>
        <fullName evidence="2">TauD/TfdA-like domain-containing protein</fullName>
    </recommendedName>
</protein>
<organism evidence="3 4">
    <name type="scientific">Cymbomonas tetramitiformis</name>
    <dbReference type="NCBI Taxonomy" id="36881"/>
    <lineage>
        <taxon>Eukaryota</taxon>
        <taxon>Viridiplantae</taxon>
        <taxon>Chlorophyta</taxon>
        <taxon>Pyramimonadophyceae</taxon>
        <taxon>Pyramimonadales</taxon>
        <taxon>Pyramimonadaceae</taxon>
        <taxon>Cymbomonas</taxon>
    </lineage>
</organism>
<dbReference type="InterPro" id="IPR042098">
    <property type="entry name" value="TauD-like_sf"/>
</dbReference>
<dbReference type="PANTHER" id="PTHR10696:SF21">
    <property type="entry name" value="TAUD_TFDA-LIKE DOMAIN-CONTAINING PROTEIN"/>
    <property type="match status" value="1"/>
</dbReference>
<reference evidence="3 4" key="1">
    <citation type="journal article" date="2015" name="Genome Biol. Evol.">
        <title>Comparative Genomics of a Bacterivorous Green Alga Reveals Evolutionary Causalities and Consequences of Phago-Mixotrophic Mode of Nutrition.</title>
        <authorList>
            <person name="Burns J.A."/>
            <person name="Paasch A."/>
            <person name="Narechania A."/>
            <person name="Kim E."/>
        </authorList>
    </citation>
    <scope>NUCLEOTIDE SEQUENCE [LARGE SCALE GENOMIC DNA]</scope>
    <source>
        <strain evidence="3 4">PLY_AMNH</strain>
    </source>
</reference>
<dbReference type="Pfam" id="PF02668">
    <property type="entry name" value="TauD"/>
    <property type="match status" value="1"/>
</dbReference>
<dbReference type="GO" id="GO:0016491">
    <property type="term" value="F:oxidoreductase activity"/>
    <property type="evidence" value="ECO:0007669"/>
    <property type="project" value="UniProtKB-KW"/>
</dbReference>
<accession>A0AAE0BMN3</accession>
<dbReference type="Proteomes" id="UP001190700">
    <property type="component" value="Unassembled WGS sequence"/>
</dbReference>
<keyword evidence="4" id="KW-1185">Reference proteome</keyword>
<evidence type="ECO:0000313" key="3">
    <source>
        <dbReference type="EMBL" id="KAK3238422.1"/>
    </source>
</evidence>
<dbReference type="SUPFAM" id="SSF51197">
    <property type="entry name" value="Clavaminate synthase-like"/>
    <property type="match status" value="1"/>
</dbReference>
<evidence type="ECO:0000259" key="2">
    <source>
        <dbReference type="Pfam" id="PF02668"/>
    </source>
</evidence>
<keyword evidence="1" id="KW-0560">Oxidoreductase</keyword>
<dbReference type="EMBL" id="LGRX02034216">
    <property type="protein sequence ID" value="KAK3238422.1"/>
    <property type="molecule type" value="Genomic_DNA"/>
</dbReference>
<dbReference type="InterPro" id="IPR003819">
    <property type="entry name" value="TauD/TfdA-like"/>
</dbReference>
<evidence type="ECO:0000256" key="1">
    <source>
        <dbReference type="ARBA" id="ARBA00023002"/>
    </source>
</evidence>
<proteinExistence type="predicted"/>
<dbReference type="AlphaFoldDB" id="A0AAE0BMN3"/>
<sequence length="306" mass="34948">MKTDPVAFSAFMKEMKAEYECEKFMEGRSMTSSTVADEVRTGSDRMMTHGTRLNLITSTWWRRSGSEHWWLVAISFNEPPAVRVGAAPPGAVAKGQERPKKVFLVCGQEPNYGNGGEWIISDSRAITKQMEPTVLNKFKALETRYEIYYPTKAKASYNCWEENIAPTKEEAEAYLTRAGCDWTWNEDDSILIHRNLPCVAEHPQTGEVLWFNQIQTHHATFYKDAHPDFVDHDESIPWPVHTKYGNGEEIEEDTLNHIREVVWANTVAVPLRLGDLLVVDNYAALHGRMGFSLESPRQTFVSILYE</sequence>
<evidence type="ECO:0000313" key="4">
    <source>
        <dbReference type="Proteomes" id="UP001190700"/>
    </source>
</evidence>
<dbReference type="Gene3D" id="3.60.130.10">
    <property type="entry name" value="Clavaminate synthase-like"/>
    <property type="match status" value="1"/>
</dbReference>
<gene>
    <name evidence="3" type="ORF">CYMTET_51565</name>
</gene>
<dbReference type="PANTHER" id="PTHR10696">
    <property type="entry name" value="GAMMA-BUTYROBETAINE HYDROXYLASE-RELATED"/>
    <property type="match status" value="1"/>
</dbReference>